<dbReference type="EC" id="6.4.1.1" evidence="2 8"/>
<dbReference type="SUPFAM" id="SSF51230">
    <property type="entry name" value="Single hybrid motif"/>
    <property type="match status" value="1"/>
</dbReference>
<dbReference type="Gene3D" id="2.40.50.100">
    <property type="match status" value="1"/>
</dbReference>
<dbReference type="SUPFAM" id="SSF51246">
    <property type="entry name" value="Rudiment single hybrid motif"/>
    <property type="match status" value="1"/>
</dbReference>
<dbReference type="InterPro" id="IPR013785">
    <property type="entry name" value="Aldolase_TIM"/>
</dbReference>
<dbReference type="Proteomes" id="UP000654670">
    <property type="component" value="Unassembled WGS sequence"/>
</dbReference>
<dbReference type="PROSITE" id="PS50979">
    <property type="entry name" value="BC"/>
    <property type="match status" value="1"/>
</dbReference>
<feature type="modified residue" description="N6-biotinyllysine" evidence="12">
    <location>
        <position position="1113"/>
    </location>
</feature>
<keyword evidence="6 8" id="KW-0067">ATP-binding</keyword>
<name>A0A917RYZ0_9BACL</name>
<evidence type="ECO:0000313" key="18">
    <source>
        <dbReference type="Proteomes" id="UP000654670"/>
    </source>
</evidence>
<feature type="domain" description="Biotin carboxylation" evidence="15">
    <location>
        <begin position="5"/>
        <end position="458"/>
    </location>
</feature>
<dbReference type="Gene3D" id="3.20.20.70">
    <property type="entry name" value="Aldolase class I"/>
    <property type="match status" value="1"/>
</dbReference>
<evidence type="ECO:0000256" key="12">
    <source>
        <dbReference type="PIRSR" id="PIRSR001594-4"/>
    </source>
</evidence>
<dbReference type="InterPro" id="IPR005481">
    <property type="entry name" value="BC-like_N"/>
</dbReference>
<dbReference type="PIRSF" id="PIRSF001594">
    <property type="entry name" value="Pyruv_carbox"/>
    <property type="match status" value="1"/>
</dbReference>
<feature type="domain" description="Pyruvate carboxyltransferase" evidence="16">
    <location>
        <begin position="535"/>
        <end position="803"/>
    </location>
</feature>
<dbReference type="SMART" id="SM00878">
    <property type="entry name" value="Biotin_carb_C"/>
    <property type="match status" value="1"/>
</dbReference>
<feature type="binding site" evidence="11">
    <location>
        <position position="544"/>
    </location>
    <ligand>
        <name>Mn(2+)</name>
        <dbReference type="ChEBI" id="CHEBI:29035"/>
    </ligand>
</feature>
<feature type="binding site" evidence="10">
    <location>
        <position position="240"/>
    </location>
    <ligand>
        <name>ATP</name>
        <dbReference type="ChEBI" id="CHEBI:30616"/>
    </ligand>
</feature>
<comment type="cofactor">
    <cofactor evidence="1 8">
        <name>biotin</name>
        <dbReference type="ChEBI" id="CHEBI:57586"/>
    </cofactor>
</comment>
<gene>
    <name evidence="17" type="primary">pyc</name>
    <name evidence="17" type="ORF">GCM10007968_06290</name>
</gene>
<dbReference type="InterPro" id="IPR005479">
    <property type="entry name" value="CPAse_ATP-bd"/>
</dbReference>
<dbReference type="InterPro" id="IPR005482">
    <property type="entry name" value="Biotin_COase_C"/>
</dbReference>
<dbReference type="PROSITE" id="PS50968">
    <property type="entry name" value="BIOTINYL_LIPOYL"/>
    <property type="match status" value="1"/>
</dbReference>
<dbReference type="SUPFAM" id="SSF89000">
    <property type="entry name" value="post-HMGL domain-like"/>
    <property type="match status" value="1"/>
</dbReference>
<dbReference type="GO" id="GO:0004736">
    <property type="term" value="F:pyruvate carboxylase activity"/>
    <property type="evidence" value="ECO:0007669"/>
    <property type="project" value="UniProtKB-EC"/>
</dbReference>
<sequence>MSQRSIRKLLVANRGEIAIRVCRACNELGIRTVAIYSKEDIGSYHRYKADESYLVGEGKKPIEAYLDIESIIEIAKAHDVDAIHPGYGFLSENADFARRCDEEGIVFVGPKPEHLVTFGDKSAARAAAERAGIPVIPGSGGPVKSIDDVKSFAAAHGFPIIIKAVLGGGGRGMRIVRSNKSLEEAFVRAKSEAKQTFGKEDVYVEKYLDDPRHIEVQVIADQSGETVHLFERDCSVQRRHQKVVEVAPSQGLGSKLRHDICEAAVRLMKSVNYLNAGTVEFLVVPSGKFYFIEVNPRVQVEHTVTELITGIDIVQSQILIAEGFGLHDDPILIPDQKDIQTNGYAIQCRVTTEDPSNNFMPDTGKIVAYRSGGGFGVRLDAGNAFTGSVITPYYDSLLVKLSTSGRTFKSAAAKMLRNLKEFRIRGLKTNIPFLINVVQHPDFLSGNVSTTFIDTTPELFVFEKSLDRGTKMLTYIGNVTINGYPGIQKNKKPVFDVPPLPDVKLSDPFLRGTKQILEEKGARGVSEWVKAQQQVLLTDTTFRDAHQSLLATRVRSRDIIRIASQTAHLLPHLFSEEAWGGATFDTAYRFLREDPWERLREIRKRMPNILLQMLLRGSNAVGYKNYPDNLIKEFVKEAAAEGIDVFRVFDSLNWLEGMRVSLDAVIESGKIAEATLCYTGDIMDGSRTKYNLDYFKKLAKEMENAGAHILGIKDMAGLLKPEAAYRLISTLKDTLTIPVHLHTHDTSGNGIYTYAKAVEAGVDILDVAVEAVAGTTSQPSANALYYALSESRRRPQVDIGALESLSHYWEKVRQYYFPFESGMKTSNAEIYKLEMPGGQYSNLRQQAIAVGLGARFEEVKDMYRRVNILFGDIVKVTPSSKVVGDMTLYMVQNNLTEDDIFEKGETLDFPDSVVNFFMGELGQPYQGFPRELQSIILKGKKPLTDRPGKHLEPVNFNDIRATLQEKFERNFKEYEVLSYALYPKVYTDYLHFCETYGRLDVLGTPTFFYGLRLGEEVAVDIEEGKTLIVKLISIGHPQKDGTRTFYFELNGQPREVTIKDMSIQSAEVAHSKADKNNPMQIGASMPGTVIKVLVSSGERVKKGDHLLVTEAMKMETTVQAPNDGVIKKLYVSENDVIETGDLMIELTD</sequence>
<proteinExistence type="predicted"/>
<dbReference type="GO" id="GO:0005737">
    <property type="term" value="C:cytoplasm"/>
    <property type="evidence" value="ECO:0007669"/>
    <property type="project" value="TreeGrafter"/>
</dbReference>
<dbReference type="InterPro" id="IPR011761">
    <property type="entry name" value="ATP-grasp"/>
</dbReference>
<feature type="modified residue" description="N6-carboxylysine" evidence="12">
    <location>
        <position position="713"/>
    </location>
</feature>
<dbReference type="GO" id="GO:0005524">
    <property type="term" value="F:ATP binding"/>
    <property type="evidence" value="ECO:0007669"/>
    <property type="project" value="UniProtKB-UniRule"/>
</dbReference>
<feature type="domain" description="ATP-grasp" evidence="14">
    <location>
        <begin position="125"/>
        <end position="322"/>
    </location>
</feature>
<dbReference type="Pfam" id="PF02786">
    <property type="entry name" value="CPSase_L_D2"/>
    <property type="match status" value="1"/>
</dbReference>
<dbReference type="PROSITE" id="PS00867">
    <property type="entry name" value="CPSASE_2"/>
    <property type="match status" value="1"/>
</dbReference>
<dbReference type="Pfam" id="PF00289">
    <property type="entry name" value="Biotin_carb_N"/>
    <property type="match status" value="1"/>
</dbReference>
<dbReference type="InterPro" id="IPR000891">
    <property type="entry name" value="PYR_CT"/>
</dbReference>
<dbReference type="SUPFAM" id="SSF51569">
    <property type="entry name" value="Aldolase"/>
    <property type="match status" value="1"/>
</dbReference>
<dbReference type="InterPro" id="IPR055268">
    <property type="entry name" value="PCB-like"/>
</dbReference>
<dbReference type="Gene3D" id="1.10.10.2790">
    <property type="match status" value="1"/>
</dbReference>
<dbReference type="CDD" id="cd07937">
    <property type="entry name" value="DRE_TIM_PC_TC_5S"/>
    <property type="match status" value="1"/>
</dbReference>
<evidence type="ECO:0000259" key="13">
    <source>
        <dbReference type="PROSITE" id="PS50968"/>
    </source>
</evidence>
<comment type="function">
    <text evidence="8">Catalyzes a 2-step reaction, involving the ATP-dependent carboxylation of the covalently attached biotin in the first step and the transfer of the carboxyl group to pyruvate in the second.</text>
</comment>
<dbReference type="Pfam" id="PF02785">
    <property type="entry name" value="Biotin_carb_C"/>
    <property type="match status" value="1"/>
</dbReference>
<evidence type="ECO:0000259" key="15">
    <source>
        <dbReference type="PROSITE" id="PS50979"/>
    </source>
</evidence>
<dbReference type="GO" id="GO:0046872">
    <property type="term" value="F:metal ion binding"/>
    <property type="evidence" value="ECO:0007669"/>
    <property type="project" value="UniProtKB-KW"/>
</dbReference>
<feature type="binding site" description="via carbamate group" evidence="11">
    <location>
        <position position="713"/>
    </location>
    <ligand>
        <name>Mn(2+)</name>
        <dbReference type="ChEBI" id="CHEBI:29035"/>
    </ligand>
</feature>
<dbReference type="FunFam" id="3.30.1490.20:FF:000018">
    <property type="entry name" value="Biotin carboxylase"/>
    <property type="match status" value="1"/>
</dbReference>
<dbReference type="NCBIfam" id="TIGR01235">
    <property type="entry name" value="pyruv_carbox"/>
    <property type="match status" value="1"/>
</dbReference>
<dbReference type="InterPro" id="IPR005930">
    <property type="entry name" value="Pyruv_COase"/>
</dbReference>
<dbReference type="SUPFAM" id="SSF52440">
    <property type="entry name" value="PreATP-grasp domain"/>
    <property type="match status" value="1"/>
</dbReference>
<evidence type="ECO:0000256" key="11">
    <source>
        <dbReference type="PIRSR" id="PIRSR001594-3"/>
    </source>
</evidence>
<dbReference type="Pfam" id="PF02436">
    <property type="entry name" value="PYC_OADA"/>
    <property type="match status" value="1"/>
</dbReference>
<dbReference type="PROSITE" id="PS50975">
    <property type="entry name" value="ATP_GRASP"/>
    <property type="match status" value="1"/>
</dbReference>
<protein>
    <recommendedName>
        <fullName evidence="2 8">Pyruvate carboxylase</fullName>
        <ecNumber evidence="2 8">6.4.1.1</ecNumber>
    </recommendedName>
</protein>
<evidence type="ECO:0000256" key="9">
    <source>
        <dbReference type="PIRSR" id="PIRSR001594-1"/>
    </source>
</evidence>
<dbReference type="Gene3D" id="1.10.472.90">
    <property type="entry name" value="Conserved carboxylase domain"/>
    <property type="match status" value="1"/>
</dbReference>
<dbReference type="RefSeq" id="WP_188801623.1">
    <property type="nucleotide sequence ID" value="NZ_BMOK01000002.1"/>
</dbReference>
<evidence type="ECO:0000256" key="1">
    <source>
        <dbReference type="ARBA" id="ARBA00001953"/>
    </source>
</evidence>
<feature type="active site" evidence="9">
    <location>
        <position position="297"/>
    </location>
</feature>
<reference evidence="17" key="1">
    <citation type="journal article" date="2014" name="Int. J. Syst. Evol. Microbiol.">
        <title>Complete genome sequence of Corynebacterium casei LMG S-19264T (=DSM 44701T), isolated from a smear-ripened cheese.</title>
        <authorList>
            <consortium name="US DOE Joint Genome Institute (JGI-PGF)"/>
            <person name="Walter F."/>
            <person name="Albersmeier A."/>
            <person name="Kalinowski J."/>
            <person name="Ruckert C."/>
        </authorList>
    </citation>
    <scope>NUCLEOTIDE SEQUENCE</scope>
    <source>
        <strain evidence="17">JCM 15325</strain>
    </source>
</reference>
<feature type="binding site" evidence="11">
    <location>
        <position position="742"/>
    </location>
    <ligand>
        <name>Mn(2+)</name>
        <dbReference type="ChEBI" id="CHEBI:29035"/>
    </ligand>
</feature>
<dbReference type="GO" id="GO:0006094">
    <property type="term" value="P:gluconeogenesis"/>
    <property type="evidence" value="ECO:0007669"/>
    <property type="project" value="InterPro"/>
</dbReference>
<dbReference type="FunFam" id="3.20.20.70:FF:000033">
    <property type="entry name" value="Pyruvate carboxylase"/>
    <property type="match status" value="1"/>
</dbReference>
<evidence type="ECO:0000256" key="3">
    <source>
        <dbReference type="ARBA" id="ARBA00022598"/>
    </source>
</evidence>
<dbReference type="PANTHER" id="PTHR43778:SF2">
    <property type="entry name" value="PYRUVATE CARBOXYLASE, MITOCHONDRIAL"/>
    <property type="match status" value="1"/>
</dbReference>
<evidence type="ECO:0000259" key="14">
    <source>
        <dbReference type="PROSITE" id="PS50975"/>
    </source>
</evidence>
<feature type="binding site" evidence="10">
    <location>
        <position position="205"/>
    </location>
    <ligand>
        <name>ATP</name>
        <dbReference type="ChEBI" id="CHEBI:30616"/>
    </ligand>
</feature>
<dbReference type="InterPro" id="IPR011054">
    <property type="entry name" value="Rudment_hybrid_motif"/>
</dbReference>
<dbReference type="FunFam" id="3.30.470.20:FF:000012">
    <property type="entry name" value="Pyruvate carboxylase"/>
    <property type="match status" value="1"/>
</dbReference>
<keyword evidence="18" id="KW-1185">Reference proteome</keyword>
<feature type="domain" description="Lipoyl-binding" evidence="13">
    <location>
        <begin position="1072"/>
        <end position="1147"/>
    </location>
</feature>
<evidence type="ECO:0000256" key="5">
    <source>
        <dbReference type="ARBA" id="ARBA00022741"/>
    </source>
</evidence>
<accession>A0A917RYZ0</accession>
<dbReference type="SUPFAM" id="SSF56059">
    <property type="entry name" value="Glutathione synthetase ATP-binding domain-like"/>
    <property type="match status" value="1"/>
</dbReference>
<dbReference type="AlphaFoldDB" id="A0A917RYZ0"/>
<dbReference type="Gene3D" id="3.10.600.10">
    <property type="entry name" value="pyruvate carboxylase f1077a mutant domain"/>
    <property type="match status" value="2"/>
</dbReference>
<feature type="binding site" evidence="10">
    <location>
        <position position="877"/>
    </location>
    <ligand>
        <name>substrate</name>
    </ligand>
</feature>
<dbReference type="NCBIfam" id="NF009554">
    <property type="entry name" value="PRK12999.1"/>
    <property type="match status" value="1"/>
</dbReference>
<feature type="binding site" evidence="10">
    <location>
        <position position="616"/>
    </location>
    <ligand>
        <name>substrate</name>
    </ligand>
</feature>
<evidence type="ECO:0000256" key="8">
    <source>
        <dbReference type="PIRNR" id="PIRNR001594"/>
    </source>
</evidence>
<evidence type="ECO:0000256" key="10">
    <source>
        <dbReference type="PIRSR" id="PIRSR001594-2"/>
    </source>
</evidence>
<organism evidence="17 18">
    <name type="scientific">Sporolactobacillus putidus</name>
    <dbReference type="NCBI Taxonomy" id="492735"/>
    <lineage>
        <taxon>Bacteria</taxon>
        <taxon>Bacillati</taxon>
        <taxon>Bacillota</taxon>
        <taxon>Bacilli</taxon>
        <taxon>Bacillales</taxon>
        <taxon>Sporolactobacillaceae</taxon>
        <taxon>Sporolactobacillus</taxon>
    </lineage>
</organism>
<dbReference type="PANTHER" id="PTHR43778">
    <property type="entry name" value="PYRUVATE CARBOXYLASE"/>
    <property type="match status" value="1"/>
</dbReference>
<dbReference type="NCBIfam" id="NF006761">
    <property type="entry name" value="PRK09282.1"/>
    <property type="match status" value="1"/>
</dbReference>
<dbReference type="CDD" id="cd06850">
    <property type="entry name" value="biotinyl_domain"/>
    <property type="match status" value="1"/>
</dbReference>
<evidence type="ECO:0000256" key="2">
    <source>
        <dbReference type="ARBA" id="ARBA00013057"/>
    </source>
</evidence>
<comment type="caution">
    <text evidence="17">The sequence shown here is derived from an EMBL/GenBank/DDBJ whole genome shotgun (WGS) entry which is preliminary data.</text>
</comment>
<dbReference type="Gene3D" id="3.30.470.20">
    <property type="entry name" value="ATP-grasp fold, B domain"/>
    <property type="match status" value="1"/>
</dbReference>
<evidence type="ECO:0000256" key="7">
    <source>
        <dbReference type="ARBA" id="ARBA00023267"/>
    </source>
</evidence>
<feature type="binding site" evidence="10">
    <location>
        <position position="121"/>
    </location>
    <ligand>
        <name>ATP</name>
        <dbReference type="ChEBI" id="CHEBI:30616"/>
    </ligand>
</feature>
<keyword evidence="5 8" id="KW-0547">Nucleotide-binding</keyword>
<keyword evidence="4 11" id="KW-0479">Metal-binding</keyword>
<evidence type="ECO:0000313" key="17">
    <source>
        <dbReference type="EMBL" id="GGL44972.1"/>
    </source>
</evidence>
<keyword evidence="7 8" id="KW-0092">Biotin</keyword>
<dbReference type="InterPro" id="IPR011764">
    <property type="entry name" value="Biotin_carboxylation_dom"/>
</dbReference>
<dbReference type="InterPro" id="IPR003379">
    <property type="entry name" value="Carboxylase_cons_dom"/>
</dbReference>
<dbReference type="InterPro" id="IPR000089">
    <property type="entry name" value="Biotin_lipoyl"/>
</dbReference>
<feature type="binding site" evidence="11">
    <location>
        <position position="744"/>
    </location>
    <ligand>
        <name>Mn(2+)</name>
        <dbReference type="ChEBI" id="CHEBI:29035"/>
    </ligand>
</feature>
<dbReference type="FunFam" id="3.40.50.20:FF:000010">
    <property type="entry name" value="Propionyl-CoA carboxylase subunit alpha"/>
    <property type="match status" value="1"/>
</dbReference>
<dbReference type="EMBL" id="BMOK01000002">
    <property type="protein sequence ID" value="GGL44972.1"/>
    <property type="molecule type" value="Genomic_DNA"/>
</dbReference>
<dbReference type="InterPro" id="IPR011053">
    <property type="entry name" value="Single_hybrid_motif"/>
</dbReference>
<keyword evidence="3 8" id="KW-0436">Ligase</keyword>
<comment type="catalytic activity">
    <reaction evidence="8">
        <text>hydrogencarbonate + pyruvate + ATP = oxaloacetate + ADP + phosphate + H(+)</text>
        <dbReference type="Rhea" id="RHEA:20844"/>
        <dbReference type="ChEBI" id="CHEBI:15361"/>
        <dbReference type="ChEBI" id="CHEBI:15378"/>
        <dbReference type="ChEBI" id="CHEBI:16452"/>
        <dbReference type="ChEBI" id="CHEBI:17544"/>
        <dbReference type="ChEBI" id="CHEBI:30616"/>
        <dbReference type="ChEBI" id="CHEBI:43474"/>
        <dbReference type="ChEBI" id="CHEBI:456216"/>
        <dbReference type="EC" id="6.4.1.1"/>
    </reaction>
</comment>
<dbReference type="Pfam" id="PF00682">
    <property type="entry name" value="HMGL-like"/>
    <property type="match status" value="1"/>
</dbReference>
<dbReference type="FunFam" id="2.40.50.100:FF:000003">
    <property type="entry name" value="Acetyl-CoA carboxylase biotin carboxyl carrier protein"/>
    <property type="match status" value="1"/>
</dbReference>
<evidence type="ECO:0000256" key="6">
    <source>
        <dbReference type="ARBA" id="ARBA00022840"/>
    </source>
</evidence>
<dbReference type="InterPro" id="IPR016185">
    <property type="entry name" value="PreATP-grasp_dom_sf"/>
</dbReference>
<dbReference type="PROSITE" id="PS50991">
    <property type="entry name" value="PYR_CT"/>
    <property type="match status" value="1"/>
</dbReference>
<evidence type="ECO:0000256" key="4">
    <source>
        <dbReference type="ARBA" id="ARBA00022723"/>
    </source>
</evidence>
<keyword evidence="17" id="KW-0670">Pyruvate</keyword>
<reference evidence="17" key="2">
    <citation type="submission" date="2020-09" db="EMBL/GenBank/DDBJ databases">
        <authorList>
            <person name="Sun Q."/>
            <person name="Ohkuma M."/>
        </authorList>
    </citation>
    <scope>NUCLEOTIDE SEQUENCE</scope>
    <source>
        <strain evidence="17">JCM 15325</strain>
    </source>
</reference>
<evidence type="ECO:0000259" key="16">
    <source>
        <dbReference type="PROSITE" id="PS50991"/>
    </source>
</evidence>
<dbReference type="Pfam" id="PF00364">
    <property type="entry name" value="Biotin_lipoyl"/>
    <property type="match status" value="1"/>
</dbReference>